<dbReference type="PANTHER" id="PTHR11640:SF31">
    <property type="entry name" value="IRREGULAR CHIASM C-ROUGHEST PROTEIN-RELATED"/>
    <property type="match status" value="1"/>
</dbReference>
<dbReference type="InterPro" id="IPR003961">
    <property type="entry name" value="FN3_dom"/>
</dbReference>
<feature type="domain" description="Ig-like" evidence="12">
    <location>
        <begin position="226"/>
        <end position="341"/>
    </location>
</feature>
<dbReference type="PROSITE" id="PS50853">
    <property type="entry name" value="FN3"/>
    <property type="match status" value="1"/>
</dbReference>
<evidence type="ECO:0000259" key="13">
    <source>
        <dbReference type="PROSITE" id="PS50853"/>
    </source>
</evidence>
<keyword evidence="5 10" id="KW-0472">Membrane</keyword>
<organism evidence="14 15">
    <name type="scientific">Fasciola hepatica</name>
    <name type="common">Liver fluke</name>
    <dbReference type="NCBI Taxonomy" id="6192"/>
    <lineage>
        <taxon>Eukaryota</taxon>
        <taxon>Metazoa</taxon>
        <taxon>Spiralia</taxon>
        <taxon>Lophotrochozoa</taxon>
        <taxon>Platyhelminthes</taxon>
        <taxon>Trematoda</taxon>
        <taxon>Digenea</taxon>
        <taxon>Plagiorchiida</taxon>
        <taxon>Echinostomata</taxon>
        <taxon>Echinostomatoidea</taxon>
        <taxon>Fasciolidae</taxon>
        <taxon>Fasciola</taxon>
    </lineage>
</organism>
<dbReference type="InterPro" id="IPR013162">
    <property type="entry name" value="CD80_C2-set"/>
</dbReference>
<comment type="caution">
    <text evidence="14">The sequence shown here is derived from an EMBL/GenBank/DDBJ whole genome shotgun (WGS) entry which is preliminary data.</text>
</comment>
<evidence type="ECO:0000256" key="9">
    <source>
        <dbReference type="SAM" id="MobiDB-lite"/>
    </source>
</evidence>
<evidence type="ECO:0000256" key="11">
    <source>
        <dbReference type="SAM" id="SignalP"/>
    </source>
</evidence>
<dbReference type="InterPro" id="IPR036116">
    <property type="entry name" value="FN3_sf"/>
</dbReference>
<evidence type="ECO:0000313" key="15">
    <source>
        <dbReference type="Proteomes" id="UP000230066"/>
    </source>
</evidence>
<feature type="transmembrane region" description="Helical" evidence="10">
    <location>
        <begin position="1331"/>
        <end position="1357"/>
    </location>
</feature>
<dbReference type="CDD" id="cd00096">
    <property type="entry name" value="Ig"/>
    <property type="match status" value="1"/>
</dbReference>
<dbReference type="Pfam" id="PF00041">
    <property type="entry name" value="fn3"/>
    <property type="match status" value="1"/>
</dbReference>
<dbReference type="InterPro" id="IPR003599">
    <property type="entry name" value="Ig_sub"/>
</dbReference>
<dbReference type="InterPro" id="IPR036179">
    <property type="entry name" value="Ig-like_dom_sf"/>
</dbReference>
<dbReference type="GO" id="GO:0005886">
    <property type="term" value="C:plasma membrane"/>
    <property type="evidence" value="ECO:0007669"/>
    <property type="project" value="TreeGrafter"/>
</dbReference>
<feature type="compositionally biased region" description="Low complexity" evidence="9">
    <location>
        <begin position="1476"/>
        <end position="1502"/>
    </location>
</feature>
<dbReference type="SMART" id="SM00408">
    <property type="entry name" value="IGc2"/>
    <property type="match status" value="4"/>
</dbReference>
<feature type="domain" description="Ig-like" evidence="12">
    <location>
        <begin position="1105"/>
        <end position="1205"/>
    </location>
</feature>
<feature type="domain" description="Fibronectin type-III" evidence="13">
    <location>
        <begin position="1212"/>
        <end position="1309"/>
    </location>
</feature>
<dbReference type="GO" id="GO:0005911">
    <property type="term" value="C:cell-cell junction"/>
    <property type="evidence" value="ECO:0007669"/>
    <property type="project" value="TreeGrafter"/>
</dbReference>
<evidence type="ECO:0000256" key="2">
    <source>
        <dbReference type="ARBA" id="ARBA00022692"/>
    </source>
</evidence>
<feature type="region of interest" description="Disordered" evidence="9">
    <location>
        <begin position="1598"/>
        <end position="1641"/>
    </location>
</feature>
<keyword evidence="7" id="KW-0325">Glycoprotein</keyword>
<keyword evidence="3" id="KW-0677">Repeat</keyword>
<sequence>MGQTMRHISIWLSLIVHSLIILGVQSVDLRNSPRNQPQQRTNLLLTLGSAKQRQHPSPRLFVPTQSDQSVSIPDLPHPLLSDPLFDSSILTDDAGRVIQSSECTPQERQNRIQCFDKLPEDKYAVSLGNTVNMQCVVLNQHGKVQWRAKKILLGYDRSIPGYQRYRVIGDVGRGEHTLQIMDVQLEDAGEYECQVTPVPANNHPLLRRKTELIVLIKPSVPSILYPDVPPLDRQLIISKPDPILRITVLCVSVGGSPPPSFSWSLNNQEIPQIRTTPSPRRMSLVQNPWMKLEPVIETQPETGQSRLTLLKSGLKDGDQLMCSVTNAATQLHHDPHQRNLSTHVTIRVHTPPGPPRIISPETDHVYLEGDELKAICIASPPGNPLGGLFWRWLLHPVQVNDPSIGHVSGLGGRGGARLSDYSSVEAYLHAQDVGYLPGEKSGTTSPHQTLTPISEDVQPLHYTLNKDKDQLVNTLVIPRITRRYHASKLVCETGHPVGTAHQTSINIYVKHPPANVTISIDGGTVRQEIAAGRREYVVYGRAGEMKTIICRTGPYYRDAQIKWVAQGPDPGLLKAPRELFGQTKTIQTSDGYSRVQESRVNVTITEADDRGYIDCRVWGEGDTRMDARVRLDIIYPPTKPTVSGYKSLDPIKMAHTLELVCITYGGNPPPELAWFKDNQQILSTSDVVVLGRQSSLKLKVIPQKEDNGAHYHCSSRNAATGPEGIRSESVILNVLFPPERIVISFHSPPVVSSGHQLVINCQADTSNPVATISWWHFRCGPAHAFTQSLVSSGQKKSNAGRTPTENTKCKSVAMQGTNEKPTPGAHGGLQANSRLWLRPTWHYHMDYIECRTENPEYGPPVWHDRLQLNITFAPQFLGLQAGTEKVVREGQSMSLDLGPYANPPVTAVNWFINGVPLLFEPSDTKEVEGVFASGRNGELLALHRIKRKHMANYTVMATNPEAESKAVFFLNVTYPAELIGSTVDNITDSVNGVASFECTAEANPAVAIRSFTWYRFVPPKSWPEDSHEAALQLGSPIPCNESTSAPGRTDKLFVRCQQESQLRMSSRLSLYRVTEDDVGTYVCEVNNGLGEPVQKRVNFLHPFPPTVIRLPRYTKAAGDQGSQVSLTCFIRTEPGPKVAWLKGGQLIQVPEGQSHSKYQIGLKHIRPGLYKATLVLNNLQKTDFGKYQCQAVNLQGEATLDIQMSGTSTPDVPLNLRLLNATMNTLKVAWTQGFDGGLSQTFQVRWRQAETGSMYRYADVAANDNHNAVEYLITALQPGTEYTISVNSMNSKHGASAFTEPIHVRTEFYDDQTGKALRPPLSSSGHSDDNALLIIVAACVFGIVVFVINLIVIAFLLKRRRQRRHLAQQRKIRSDDASNLTMTNGFALVQPNQQFDHTEHLGPKSMFKSSEDPITASFISDSAGGCMCCTETRNKPTNSSYVKADSFETFPRPNGHLGHFYGTNVIDAEHTAHLLQRQQQQQQQHQQPQHSQSQTQFHPQSSMSCSPDPTFTNMMPDFGHSTTNQHIPGYNLTHSYHNSGTADRGQFSPPDTNVSRQINLTETNGTLYGTQANASVNEPLLSAHHQPRLVGQTIYNQYTPRQSSGPTRQAGTLRSPSSLSKKKPDTVNDLPGGSTLPRHSTSITITNPAVLYNGHGKRLDFQAAVTDSLDPGTAVMKSGGCSTQILSTGLAAFSTHKIHSANPNNSPPEGTVTTDLEAVSQPIYSQQLVSIKMPESAGSFVTTAAPTSPLPSNFYDDASLEYALSSPCTPLLLSLDTGTQLQFASPNPILMSTDPNTARGTSYSTGYYDFDGALTAAPILVQAQSHLTYTHPSTLEKSEHGDRSTS</sequence>
<dbReference type="InterPro" id="IPR003598">
    <property type="entry name" value="Ig_sub2"/>
</dbReference>
<dbReference type="Pfam" id="PF07686">
    <property type="entry name" value="V-set"/>
    <property type="match status" value="1"/>
</dbReference>
<keyword evidence="2 10" id="KW-0812">Transmembrane</keyword>
<evidence type="ECO:0000256" key="1">
    <source>
        <dbReference type="ARBA" id="ARBA00004479"/>
    </source>
</evidence>
<evidence type="ECO:0000313" key="14">
    <source>
        <dbReference type="EMBL" id="THD24474.1"/>
    </source>
</evidence>
<dbReference type="CDD" id="cd12087">
    <property type="entry name" value="TM_EGFR-like"/>
    <property type="match status" value="1"/>
</dbReference>
<dbReference type="SUPFAM" id="SSF49265">
    <property type="entry name" value="Fibronectin type III"/>
    <property type="match status" value="1"/>
</dbReference>
<dbReference type="InterPro" id="IPR013783">
    <property type="entry name" value="Ig-like_fold"/>
</dbReference>
<feature type="domain" description="Ig-like" evidence="12">
    <location>
        <begin position="960"/>
        <end position="1098"/>
    </location>
</feature>
<keyword evidence="8" id="KW-0393">Immunoglobulin domain</keyword>
<dbReference type="InterPro" id="IPR013098">
    <property type="entry name" value="Ig_I-set"/>
</dbReference>
<feature type="signal peptide" evidence="11">
    <location>
        <begin position="1"/>
        <end position="26"/>
    </location>
</feature>
<keyword evidence="4 10" id="KW-1133">Transmembrane helix</keyword>
<dbReference type="PANTHER" id="PTHR11640">
    <property type="entry name" value="NEPHRIN"/>
    <property type="match status" value="1"/>
</dbReference>
<dbReference type="EMBL" id="JXXN02001579">
    <property type="protein sequence ID" value="THD24474.1"/>
    <property type="molecule type" value="Genomic_DNA"/>
</dbReference>
<proteinExistence type="predicted"/>
<feature type="domain" description="Ig-like" evidence="12">
    <location>
        <begin position="640"/>
        <end position="729"/>
    </location>
</feature>
<feature type="compositionally biased region" description="Polar residues" evidence="9">
    <location>
        <begin position="1598"/>
        <end position="1614"/>
    </location>
</feature>
<dbReference type="InterPro" id="IPR007110">
    <property type="entry name" value="Ig-like_dom"/>
</dbReference>
<feature type="domain" description="Ig-like" evidence="12">
    <location>
        <begin position="105"/>
        <end position="196"/>
    </location>
</feature>
<accession>A0A4E0RDV1</accession>
<feature type="region of interest" description="Disordered" evidence="9">
    <location>
        <begin position="1475"/>
        <end position="1555"/>
    </location>
</feature>
<dbReference type="SMART" id="SM00060">
    <property type="entry name" value="FN3"/>
    <property type="match status" value="1"/>
</dbReference>
<dbReference type="SMART" id="SM00409">
    <property type="entry name" value="IG"/>
    <property type="match status" value="8"/>
</dbReference>
<evidence type="ECO:0000256" key="10">
    <source>
        <dbReference type="SAM" id="Phobius"/>
    </source>
</evidence>
<feature type="chain" id="PRO_5020028671" evidence="11">
    <location>
        <begin position="27"/>
        <end position="1846"/>
    </location>
</feature>
<dbReference type="GO" id="GO:0050839">
    <property type="term" value="F:cell adhesion molecule binding"/>
    <property type="evidence" value="ECO:0007669"/>
    <property type="project" value="TreeGrafter"/>
</dbReference>
<comment type="subcellular location">
    <subcellularLocation>
        <location evidence="1">Membrane</location>
        <topology evidence="1">Single-pass type I membrane protein</topology>
    </subcellularLocation>
</comment>
<feature type="domain" description="Ig-like" evidence="12">
    <location>
        <begin position="738"/>
        <end position="774"/>
    </location>
</feature>
<dbReference type="Pfam" id="PF07679">
    <property type="entry name" value="I-set"/>
    <property type="match status" value="1"/>
</dbReference>
<evidence type="ECO:0000256" key="3">
    <source>
        <dbReference type="ARBA" id="ARBA00022737"/>
    </source>
</evidence>
<feature type="compositionally biased region" description="Polar residues" evidence="9">
    <location>
        <begin position="1520"/>
        <end position="1541"/>
    </location>
</feature>
<feature type="domain" description="Ig-like" evidence="12">
    <location>
        <begin position="512"/>
        <end position="632"/>
    </location>
</feature>
<dbReference type="Pfam" id="PF08205">
    <property type="entry name" value="C2-set_2"/>
    <property type="match status" value="2"/>
</dbReference>
<dbReference type="CDD" id="cd00063">
    <property type="entry name" value="FN3"/>
    <property type="match status" value="1"/>
</dbReference>
<keyword evidence="15" id="KW-1185">Reference proteome</keyword>
<dbReference type="GO" id="GO:0098609">
    <property type="term" value="P:cell-cell adhesion"/>
    <property type="evidence" value="ECO:0007669"/>
    <property type="project" value="TreeGrafter"/>
</dbReference>
<dbReference type="Gene3D" id="2.60.40.10">
    <property type="entry name" value="Immunoglobulins"/>
    <property type="match status" value="9"/>
</dbReference>
<evidence type="ECO:0000256" key="6">
    <source>
        <dbReference type="ARBA" id="ARBA00023157"/>
    </source>
</evidence>
<evidence type="ECO:0000256" key="8">
    <source>
        <dbReference type="ARBA" id="ARBA00023319"/>
    </source>
</evidence>
<reference evidence="14" key="1">
    <citation type="submission" date="2019-03" db="EMBL/GenBank/DDBJ databases">
        <title>Improved annotation for the trematode Fasciola hepatica.</title>
        <authorList>
            <person name="Choi Y.-J."/>
            <person name="Martin J."/>
            <person name="Mitreva M."/>
        </authorList>
    </citation>
    <scope>NUCLEOTIDE SEQUENCE [LARGE SCALE GENOMIC DNA]</scope>
</reference>
<protein>
    <submittedName>
        <fullName evidence="14">Nephrin</fullName>
    </submittedName>
</protein>
<dbReference type="InterPro" id="IPR051275">
    <property type="entry name" value="Cell_adhesion_signaling"/>
</dbReference>
<evidence type="ECO:0000256" key="7">
    <source>
        <dbReference type="ARBA" id="ARBA00023180"/>
    </source>
</evidence>
<evidence type="ECO:0000256" key="4">
    <source>
        <dbReference type="ARBA" id="ARBA00022989"/>
    </source>
</evidence>
<dbReference type="InterPro" id="IPR013106">
    <property type="entry name" value="Ig_V-set"/>
</dbReference>
<keyword evidence="11" id="KW-0732">Signal</keyword>
<name>A0A4E0RDV1_FASHE</name>
<evidence type="ECO:0000259" key="12">
    <source>
        <dbReference type="PROSITE" id="PS50835"/>
    </source>
</evidence>
<gene>
    <name evidence="14" type="ORF">D915_004791</name>
</gene>
<evidence type="ECO:0000256" key="5">
    <source>
        <dbReference type="ARBA" id="ARBA00023136"/>
    </source>
</evidence>
<feature type="compositionally biased region" description="Polar residues" evidence="9">
    <location>
        <begin position="1503"/>
        <end position="1513"/>
    </location>
</feature>
<dbReference type="PROSITE" id="PS50835">
    <property type="entry name" value="IG_LIKE"/>
    <property type="match status" value="8"/>
</dbReference>
<dbReference type="SUPFAM" id="SSF48726">
    <property type="entry name" value="Immunoglobulin"/>
    <property type="match status" value="7"/>
</dbReference>
<keyword evidence="6" id="KW-1015">Disulfide bond</keyword>
<feature type="domain" description="Ig-like" evidence="12">
    <location>
        <begin position="874"/>
        <end position="959"/>
    </location>
</feature>
<dbReference type="Proteomes" id="UP000230066">
    <property type="component" value="Unassembled WGS sequence"/>
</dbReference>